<comment type="caution">
    <text evidence="3">The sequence shown here is derived from an EMBL/GenBank/DDBJ whole genome shotgun (WGS) entry which is preliminary data.</text>
</comment>
<proteinExistence type="predicted"/>
<evidence type="ECO:0000313" key="3">
    <source>
        <dbReference type="EMBL" id="KAK6337307.1"/>
    </source>
</evidence>
<feature type="signal peptide" evidence="2">
    <location>
        <begin position="1"/>
        <end position="19"/>
    </location>
</feature>
<dbReference type="AlphaFoldDB" id="A0AAV9U8H8"/>
<dbReference type="Proteomes" id="UP001373714">
    <property type="component" value="Unassembled WGS sequence"/>
</dbReference>
<keyword evidence="4" id="KW-1185">Reference proteome</keyword>
<evidence type="ECO:0008006" key="5">
    <source>
        <dbReference type="Google" id="ProtNLM"/>
    </source>
</evidence>
<reference evidence="3 4" key="1">
    <citation type="submission" date="2019-10" db="EMBL/GenBank/DDBJ databases">
        <authorList>
            <person name="Palmer J.M."/>
        </authorList>
    </citation>
    <scope>NUCLEOTIDE SEQUENCE [LARGE SCALE GENOMIC DNA]</scope>
    <source>
        <strain evidence="3 4">TWF730</strain>
    </source>
</reference>
<feature type="chain" id="PRO_5043317424" description="Secreted protein" evidence="2">
    <location>
        <begin position="20"/>
        <end position="191"/>
    </location>
</feature>
<feature type="compositionally biased region" description="Acidic residues" evidence="1">
    <location>
        <begin position="126"/>
        <end position="135"/>
    </location>
</feature>
<organism evidence="3 4">
    <name type="scientific">Orbilia blumenaviensis</name>
    <dbReference type="NCBI Taxonomy" id="1796055"/>
    <lineage>
        <taxon>Eukaryota</taxon>
        <taxon>Fungi</taxon>
        <taxon>Dikarya</taxon>
        <taxon>Ascomycota</taxon>
        <taxon>Pezizomycotina</taxon>
        <taxon>Orbiliomycetes</taxon>
        <taxon>Orbiliales</taxon>
        <taxon>Orbiliaceae</taxon>
        <taxon>Orbilia</taxon>
    </lineage>
</organism>
<evidence type="ECO:0000256" key="1">
    <source>
        <dbReference type="SAM" id="MobiDB-lite"/>
    </source>
</evidence>
<name>A0AAV9U8H8_9PEZI</name>
<evidence type="ECO:0000313" key="4">
    <source>
        <dbReference type="Proteomes" id="UP001373714"/>
    </source>
</evidence>
<gene>
    <name evidence="3" type="ORF">TWF730_002712</name>
</gene>
<accession>A0AAV9U8H8</accession>
<dbReference type="EMBL" id="JAVHNS010000013">
    <property type="protein sequence ID" value="KAK6337307.1"/>
    <property type="molecule type" value="Genomic_DNA"/>
</dbReference>
<feature type="region of interest" description="Disordered" evidence="1">
    <location>
        <begin position="124"/>
        <end position="191"/>
    </location>
</feature>
<protein>
    <recommendedName>
        <fullName evidence="5">Secreted protein</fullName>
    </recommendedName>
</protein>
<keyword evidence="2" id="KW-0732">Signal</keyword>
<sequence>MKIRSVCWMLLGLWKICLGGSAIYLNQIQHQKAYAHYLEVELAKSREMELMKFCSSPERDRDPGCRDVRNKTYYEIDREHKENYLPPWPLRLVFREKLENYNDTSGSGMMKSHIVEQAVPGIPEPESFDINDEAEANGPSSGEWSPVFVRGGMSLAGQTHQPYENEERQAQPRAPRRYYQPDEYSNMHHGR</sequence>
<evidence type="ECO:0000256" key="2">
    <source>
        <dbReference type="SAM" id="SignalP"/>
    </source>
</evidence>